<proteinExistence type="predicted"/>
<dbReference type="SMART" id="SM00612">
    <property type="entry name" value="Kelch"/>
    <property type="match status" value="2"/>
</dbReference>
<sequence length="980" mass="104497">MSGSSLALSPSTEQRILAAAKVLRISPDAFLQRLLSQHYNTLGGLPIDLLRYILSFLDYSTISGLASRVSKFWQECVLESPQNFFSHLRQTHGIHLLDPAHGMFYFPRALKRVMFDAKGNGAGGAAGGRRPSAMPHRTFAPDPAALRSNAQAVPASSFLTVDIRTQNTKTLPWGYVQMTVRRAIERERAEFGAVRTPGLQRPEDPVWSQAATVAYDRRIYMFGGETYEGVVLGRAYEYDPTTKHWAVLPDLSEKRAAASAVAFQGRIFVFGGYNEEGKVLDTYEVLDVPTRSWVSRHYPPSWLYSTPSPHTCTHPADATKAMVSSPTSAPTAAATATKTATGAFFRNLSDVVSGVPCAVSSQYRMPEKVCGTATTVYGDIIIFTGGHQSCIAPDQTAVSYSAMNSASTTPMHSIGDPLGGGAFGSQSVAGTPSTGFGGLSSHNGSEFSGRSAHGGGIGNFTSAHNGISGGDPMSTTASTPLSMGFDSLISFTAAGGINNGAVNANVNASAPTNSPPRLPRANSISFDGPATAETLVWIFSPITGHWWKDGPQLPSPRAFGALTVLELPVLGNCLCYFGGCAKADTPETAMFYIPLCDAQSTRLHRTQSNDEVTCDRTDDAQQRADRRSGRDGASDDSQGGPPCAAQPPGTADFLCGAHDLCLSPPRGASPQSPQRAIRGGGRGGNAVAATLVPASTVLPANHTHLEMAPVAPQHTTTATTQPSFPHTPTTPIGTSAAISSESVNTPTTTAQSSTKSTYASTVDMVARCFRDPEELPWQRYVRIPIGGAFTSVAVLGHLHSRTVVLTGFYPAANIGFCKVDSLLPPDAFTPLLGVLSLPSPPPAEEGRAEEAEARQSPIAQQPLLPGPLPRNLRHTSHMLPPRPLQLDVSLQNEAAAAANHYYQEREWSHNQRQEVRELVRSAALAATLRHPRNPQTAGEERRWSLAPVPEVRVRNPTGPALTRVSWKVQSINAKVIVGIE</sequence>
<dbReference type="InterPro" id="IPR036047">
    <property type="entry name" value="F-box-like_dom_sf"/>
</dbReference>
<dbReference type="CDD" id="cd09917">
    <property type="entry name" value="F-box_SF"/>
    <property type="match status" value="1"/>
</dbReference>
<organism evidence="3 4">
    <name type="scientific">Leptomonas seymouri</name>
    <dbReference type="NCBI Taxonomy" id="5684"/>
    <lineage>
        <taxon>Eukaryota</taxon>
        <taxon>Discoba</taxon>
        <taxon>Euglenozoa</taxon>
        <taxon>Kinetoplastea</taxon>
        <taxon>Metakinetoplastina</taxon>
        <taxon>Trypanosomatida</taxon>
        <taxon>Trypanosomatidae</taxon>
        <taxon>Leishmaniinae</taxon>
        <taxon>Leptomonas</taxon>
    </lineage>
</organism>
<dbReference type="InterPro" id="IPR006652">
    <property type="entry name" value="Kelch_1"/>
</dbReference>
<name>A0A0N1I440_LEPSE</name>
<accession>A0A0N1I440</accession>
<dbReference type="EMBL" id="LJSK01000108">
    <property type="protein sequence ID" value="KPI86963.1"/>
    <property type="molecule type" value="Genomic_DNA"/>
</dbReference>
<evidence type="ECO:0000256" key="1">
    <source>
        <dbReference type="SAM" id="MobiDB-lite"/>
    </source>
</evidence>
<feature type="region of interest" description="Disordered" evidence="1">
    <location>
        <begin position="838"/>
        <end position="865"/>
    </location>
</feature>
<feature type="compositionally biased region" description="Low complexity" evidence="1">
    <location>
        <begin position="713"/>
        <end position="727"/>
    </location>
</feature>
<dbReference type="InterPro" id="IPR015915">
    <property type="entry name" value="Kelch-typ_b-propeller"/>
</dbReference>
<comment type="caution">
    <text evidence="3">The sequence shown here is derived from an EMBL/GenBank/DDBJ whole genome shotgun (WGS) entry which is preliminary data.</text>
</comment>
<reference evidence="3 4" key="1">
    <citation type="journal article" date="2015" name="PLoS Pathog.">
        <title>Leptomonas seymouri: Adaptations to the Dixenous Life Cycle Analyzed by Genome Sequencing, Transcriptome Profiling and Co-infection with Leishmania donovani.</title>
        <authorList>
            <person name="Kraeva N."/>
            <person name="Butenko A."/>
            <person name="Hlavacova J."/>
            <person name="Kostygov A."/>
            <person name="Myskova J."/>
            <person name="Grybchuk D."/>
            <person name="Lestinova T."/>
            <person name="Votypka J."/>
            <person name="Volf P."/>
            <person name="Opperdoes F."/>
            <person name="Flegontov P."/>
            <person name="Lukes J."/>
            <person name="Yurchenko V."/>
        </authorList>
    </citation>
    <scope>NUCLEOTIDE SEQUENCE [LARGE SCALE GENOMIC DNA]</scope>
    <source>
        <strain evidence="3 4">ATCC 30220</strain>
    </source>
</reference>
<feature type="domain" description="F-box" evidence="2">
    <location>
        <begin position="39"/>
        <end position="88"/>
    </location>
</feature>
<evidence type="ECO:0000313" key="3">
    <source>
        <dbReference type="EMBL" id="KPI86963.1"/>
    </source>
</evidence>
<evidence type="ECO:0000259" key="2">
    <source>
        <dbReference type="PROSITE" id="PS50181"/>
    </source>
</evidence>
<protein>
    <recommendedName>
        <fullName evidence="2">F-box domain-containing protein</fullName>
    </recommendedName>
</protein>
<dbReference type="Proteomes" id="UP000038009">
    <property type="component" value="Unassembled WGS sequence"/>
</dbReference>
<dbReference type="AlphaFoldDB" id="A0A0N1I440"/>
<dbReference type="OMA" id="GHQSCIA"/>
<dbReference type="VEuPathDB" id="TriTrypDB:Lsey_0108_0070"/>
<dbReference type="SUPFAM" id="SSF117281">
    <property type="entry name" value="Kelch motif"/>
    <property type="match status" value="1"/>
</dbReference>
<dbReference type="OrthoDB" id="45365at2759"/>
<dbReference type="SUPFAM" id="SSF81383">
    <property type="entry name" value="F-box domain"/>
    <property type="match status" value="1"/>
</dbReference>
<evidence type="ECO:0000313" key="4">
    <source>
        <dbReference type="Proteomes" id="UP000038009"/>
    </source>
</evidence>
<feature type="compositionally biased region" description="Polar residues" evidence="1">
    <location>
        <begin position="729"/>
        <end position="754"/>
    </location>
</feature>
<dbReference type="Gene3D" id="2.120.10.80">
    <property type="entry name" value="Kelch-type beta propeller"/>
    <property type="match status" value="1"/>
</dbReference>
<feature type="compositionally biased region" description="Basic and acidic residues" evidence="1">
    <location>
        <begin position="613"/>
        <end position="633"/>
    </location>
</feature>
<feature type="compositionally biased region" description="Polar residues" evidence="1">
    <location>
        <begin position="433"/>
        <end position="448"/>
    </location>
</feature>
<feature type="compositionally biased region" description="Basic and acidic residues" evidence="1">
    <location>
        <begin position="844"/>
        <end position="853"/>
    </location>
</feature>
<keyword evidence="4" id="KW-1185">Reference proteome</keyword>
<dbReference type="PANTHER" id="PTHR23244:SF498">
    <property type="entry name" value="C2 DOMAIN-CONTAINING PROTEIN"/>
    <property type="match status" value="1"/>
</dbReference>
<dbReference type="InterPro" id="IPR001810">
    <property type="entry name" value="F-box_dom"/>
</dbReference>
<gene>
    <name evidence="3" type="ORF">ABL78_3954</name>
</gene>
<feature type="region of interest" description="Disordered" evidence="1">
    <location>
        <begin position="713"/>
        <end position="754"/>
    </location>
</feature>
<dbReference type="PANTHER" id="PTHR23244">
    <property type="entry name" value="KELCH REPEAT DOMAIN"/>
    <property type="match status" value="1"/>
</dbReference>
<feature type="region of interest" description="Disordered" evidence="1">
    <location>
        <begin position="604"/>
        <end position="649"/>
    </location>
</feature>
<dbReference type="Pfam" id="PF01344">
    <property type="entry name" value="Kelch_1"/>
    <property type="match status" value="2"/>
</dbReference>
<dbReference type="PROSITE" id="PS50181">
    <property type="entry name" value="FBOX"/>
    <property type="match status" value="1"/>
</dbReference>
<feature type="region of interest" description="Disordered" evidence="1">
    <location>
        <begin position="433"/>
        <end position="455"/>
    </location>
</feature>
<feature type="compositionally biased region" description="Low complexity" evidence="1">
    <location>
        <begin position="635"/>
        <end position="649"/>
    </location>
</feature>
<dbReference type="Pfam" id="PF00646">
    <property type="entry name" value="F-box"/>
    <property type="match status" value="1"/>
</dbReference>